<organism evidence="8 9">
    <name type="scientific">Nitrospirillum amazonense</name>
    <dbReference type="NCBI Taxonomy" id="28077"/>
    <lineage>
        <taxon>Bacteria</taxon>
        <taxon>Pseudomonadati</taxon>
        <taxon>Pseudomonadota</taxon>
        <taxon>Alphaproteobacteria</taxon>
        <taxon>Rhodospirillales</taxon>
        <taxon>Azospirillaceae</taxon>
        <taxon>Nitrospirillum</taxon>
    </lineage>
</organism>
<dbReference type="InterPro" id="IPR032808">
    <property type="entry name" value="DoxX"/>
</dbReference>
<dbReference type="Pfam" id="PF07681">
    <property type="entry name" value="DoxX"/>
    <property type="match status" value="1"/>
</dbReference>
<comment type="subcellular location">
    <subcellularLocation>
        <location evidence="1">Cell membrane</location>
        <topology evidence="1">Multi-pass membrane protein</topology>
    </subcellularLocation>
</comment>
<dbReference type="PANTHER" id="PTHR33452:SF4">
    <property type="entry name" value="BLL4328 PROTEIN"/>
    <property type="match status" value="1"/>
</dbReference>
<reference evidence="8 9" key="1">
    <citation type="submission" date="2019-06" db="EMBL/GenBank/DDBJ databases">
        <title>Genomic Encyclopedia of Type Strains, Phase IV (KMG-V): Genome sequencing to study the core and pangenomes of soil and plant-associated prokaryotes.</title>
        <authorList>
            <person name="Whitman W."/>
        </authorList>
    </citation>
    <scope>NUCLEOTIDE SEQUENCE [LARGE SCALE GENOMIC DNA]</scope>
    <source>
        <strain evidence="8 9">BR 11140</strain>
    </source>
</reference>
<keyword evidence="4 7" id="KW-0812">Transmembrane</keyword>
<proteinExistence type="inferred from homology"/>
<accession>A0A560HXH8</accession>
<feature type="transmembrane region" description="Helical" evidence="7">
    <location>
        <begin position="75"/>
        <end position="92"/>
    </location>
</feature>
<evidence type="ECO:0000256" key="3">
    <source>
        <dbReference type="ARBA" id="ARBA00022475"/>
    </source>
</evidence>
<evidence type="ECO:0000256" key="5">
    <source>
        <dbReference type="ARBA" id="ARBA00022989"/>
    </source>
</evidence>
<dbReference type="AlphaFoldDB" id="A0A560HXH8"/>
<evidence type="ECO:0000256" key="4">
    <source>
        <dbReference type="ARBA" id="ARBA00022692"/>
    </source>
</evidence>
<evidence type="ECO:0000313" key="8">
    <source>
        <dbReference type="EMBL" id="TWB50651.1"/>
    </source>
</evidence>
<keyword evidence="5 7" id="KW-1133">Transmembrane helix</keyword>
<feature type="transmembrane region" description="Helical" evidence="7">
    <location>
        <begin position="49"/>
        <end position="68"/>
    </location>
</feature>
<sequence length="141" mass="15542">MRGWSPKEHYSRFALGALRIVSGLLFLQHGMQKLFLWPISEHHPGPVSLLSVAGVAGILEFFGGMAVTLGLRTRAVAFVLSGEMAVAYWGIHFPAGLHMKDGFLPVVNQGDLAILFCFVFLYIFFAGPGAWSIEKVIRKTH</sequence>
<name>A0A560HXH8_9PROT</name>
<comment type="similarity">
    <text evidence="2">Belongs to the DoxX family.</text>
</comment>
<feature type="transmembrane region" description="Helical" evidence="7">
    <location>
        <begin position="112"/>
        <end position="133"/>
    </location>
</feature>
<feature type="transmembrane region" description="Helical" evidence="7">
    <location>
        <begin position="12"/>
        <end position="29"/>
    </location>
</feature>
<protein>
    <submittedName>
        <fullName evidence="8">Oxidoreductase</fullName>
    </submittedName>
</protein>
<dbReference type="PANTHER" id="PTHR33452">
    <property type="entry name" value="OXIDOREDUCTASE CATD-RELATED"/>
    <property type="match status" value="1"/>
</dbReference>
<evidence type="ECO:0000256" key="2">
    <source>
        <dbReference type="ARBA" id="ARBA00006679"/>
    </source>
</evidence>
<evidence type="ECO:0000256" key="6">
    <source>
        <dbReference type="ARBA" id="ARBA00023136"/>
    </source>
</evidence>
<evidence type="ECO:0000313" key="9">
    <source>
        <dbReference type="Proteomes" id="UP000318050"/>
    </source>
</evidence>
<evidence type="ECO:0000256" key="1">
    <source>
        <dbReference type="ARBA" id="ARBA00004651"/>
    </source>
</evidence>
<dbReference type="OrthoDB" id="9808524at2"/>
<gene>
    <name evidence="8" type="ORF">FBZ92_12371</name>
</gene>
<dbReference type="GO" id="GO:0005886">
    <property type="term" value="C:plasma membrane"/>
    <property type="evidence" value="ECO:0007669"/>
    <property type="project" value="UniProtKB-SubCell"/>
</dbReference>
<keyword evidence="3" id="KW-1003">Cell membrane</keyword>
<dbReference type="EMBL" id="VITT01000023">
    <property type="protein sequence ID" value="TWB50651.1"/>
    <property type="molecule type" value="Genomic_DNA"/>
</dbReference>
<dbReference type="InterPro" id="IPR051907">
    <property type="entry name" value="DoxX-like_oxidoreductase"/>
</dbReference>
<evidence type="ECO:0000256" key="7">
    <source>
        <dbReference type="SAM" id="Phobius"/>
    </source>
</evidence>
<dbReference type="Proteomes" id="UP000318050">
    <property type="component" value="Unassembled WGS sequence"/>
</dbReference>
<keyword evidence="6 7" id="KW-0472">Membrane</keyword>
<comment type="caution">
    <text evidence="8">The sequence shown here is derived from an EMBL/GenBank/DDBJ whole genome shotgun (WGS) entry which is preliminary data.</text>
</comment>